<protein>
    <recommendedName>
        <fullName evidence="2">DUF7305 domain-containing protein</fullName>
    </recommendedName>
</protein>
<evidence type="ECO:0000256" key="1">
    <source>
        <dbReference type="SAM" id="MobiDB-lite"/>
    </source>
</evidence>
<dbReference type="Pfam" id="PF23981">
    <property type="entry name" value="DUF7305"/>
    <property type="match status" value="1"/>
</dbReference>
<feature type="compositionally biased region" description="Polar residues" evidence="1">
    <location>
        <begin position="34"/>
        <end position="47"/>
    </location>
</feature>
<dbReference type="Proteomes" id="UP000249799">
    <property type="component" value="Chromosome"/>
</dbReference>
<keyword evidence="4" id="KW-1185">Reference proteome</keyword>
<dbReference type="OrthoDB" id="5379369at2"/>
<sequence>MEPQMHDRCRYFRTPRGYLSLLIIALAFGQGCNSDTSSKDTPLTDASSAFDIVDNPDSKTPRNPDTDISAESDAQSGEDAHAEDTGPESCPLYQTRCDGTCIPTVVDPNNCGGCGVTCGDDEVCSGGTCTDTCMPGLNICDRACVDFATSNAHCGGCGNSCAAGTGCVEGSCLPAANLDTREDACAGGGPAIDLGDTVSVERQCTGELAERTFRWAVCSCDSIRSTGQIFADAYDSSTGPYIRGGEGGGLATNGIIDTTSGFITTGTLWAADTSGHGAAVQTTTGATIGQRLYTGSNVHLGRGTRVGGDAFVDGNVRRNLTIGGTLTVPASATVDADTTYANLQRAEVNVAPPCDACDVADRIPVANIVASRSGTNNDNALIGLDENVFSLFGGNTKRIDLPCGNYYLSEITGNQGVTIVAHGNTALYIGGDILSNGKVTITLTPDAQLDLFVAGSVRVTNGFKLGSPNYPALVRAYIGGDQGLQTTSGSDIAGFIYAVPGGIQSTTSSEFFGGVYGQTVGSTGGNKYHYDRLINVVGESCPDRTPGVDPQPDPNICATATDACESDADCCSPLLCGEAGECVLLDCQPSNAACTSNDDCCSGGCGNNGFCITG</sequence>
<organism evidence="3 4">
    <name type="scientific">Bradymonas sediminis</name>
    <dbReference type="NCBI Taxonomy" id="1548548"/>
    <lineage>
        <taxon>Bacteria</taxon>
        <taxon>Deltaproteobacteria</taxon>
        <taxon>Bradymonadales</taxon>
        <taxon>Bradymonadaceae</taxon>
        <taxon>Bradymonas</taxon>
    </lineage>
</organism>
<gene>
    <name evidence="3" type="ORF">DN745_12355</name>
</gene>
<dbReference type="EMBL" id="CP030032">
    <property type="protein sequence ID" value="AWV90084.1"/>
    <property type="molecule type" value="Genomic_DNA"/>
</dbReference>
<dbReference type="KEGG" id="bsed:DN745_12355"/>
<dbReference type="AlphaFoldDB" id="A0A2Z4FN24"/>
<feature type="region of interest" description="Disordered" evidence="1">
    <location>
        <begin position="34"/>
        <end position="86"/>
    </location>
</feature>
<evidence type="ECO:0000313" key="4">
    <source>
        <dbReference type="Proteomes" id="UP000249799"/>
    </source>
</evidence>
<evidence type="ECO:0000313" key="3">
    <source>
        <dbReference type="EMBL" id="AWV90084.1"/>
    </source>
</evidence>
<feature type="compositionally biased region" description="Basic and acidic residues" evidence="1">
    <location>
        <begin position="56"/>
        <end position="65"/>
    </location>
</feature>
<feature type="domain" description="DUF7305" evidence="2">
    <location>
        <begin position="391"/>
        <end position="532"/>
    </location>
</feature>
<reference evidence="3 4" key="1">
    <citation type="submission" date="2018-06" db="EMBL/GenBank/DDBJ databases">
        <title>Lujinxingia sediminis gen. nov. sp. nov., a new facultative anaerobic member of the class Deltaproteobacteria, and proposal of Lujinxingaceae fam. nov.</title>
        <authorList>
            <person name="Guo L.-Y."/>
            <person name="Li C.-M."/>
            <person name="Wang S."/>
            <person name="Du Z.-J."/>
        </authorList>
    </citation>
    <scope>NUCLEOTIDE SEQUENCE [LARGE SCALE GENOMIC DNA]</scope>
    <source>
        <strain evidence="3 4">FA350</strain>
    </source>
</reference>
<accession>A0A2Z4FN24</accession>
<name>A0A2Z4FN24_9DELT</name>
<dbReference type="InterPro" id="IPR055729">
    <property type="entry name" value="DUF7305"/>
</dbReference>
<proteinExistence type="predicted"/>
<evidence type="ECO:0000259" key="2">
    <source>
        <dbReference type="Pfam" id="PF23981"/>
    </source>
</evidence>